<dbReference type="Gene3D" id="3.60.10.10">
    <property type="entry name" value="Endonuclease/exonuclease/phosphatase"/>
    <property type="match status" value="1"/>
</dbReference>
<comment type="caution">
    <text evidence="2">The sequence shown here is derived from an EMBL/GenBank/DDBJ whole genome shotgun (WGS) entry which is preliminary data.</text>
</comment>
<name>A0A232EFZ1_9HYME</name>
<protein>
    <recommendedName>
        <fullName evidence="1">Endonuclease/exonuclease/phosphatase domain-containing protein</fullName>
    </recommendedName>
</protein>
<dbReference type="GO" id="GO:0003824">
    <property type="term" value="F:catalytic activity"/>
    <property type="evidence" value="ECO:0007669"/>
    <property type="project" value="InterPro"/>
</dbReference>
<keyword evidence="3" id="KW-1185">Reference proteome</keyword>
<dbReference type="SUPFAM" id="SSF56219">
    <property type="entry name" value="DNase I-like"/>
    <property type="match status" value="1"/>
</dbReference>
<evidence type="ECO:0000259" key="1">
    <source>
        <dbReference type="Pfam" id="PF14529"/>
    </source>
</evidence>
<proteinExistence type="predicted"/>
<evidence type="ECO:0000313" key="2">
    <source>
        <dbReference type="EMBL" id="OXU17254.1"/>
    </source>
</evidence>
<dbReference type="InterPro" id="IPR005135">
    <property type="entry name" value="Endo/exonuclease/phosphatase"/>
</dbReference>
<gene>
    <name evidence="2" type="ORF">TSAR_008374</name>
</gene>
<dbReference type="InterPro" id="IPR036691">
    <property type="entry name" value="Endo/exonu/phosph_ase_sf"/>
</dbReference>
<reference evidence="2 3" key="1">
    <citation type="journal article" date="2017" name="Curr. Biol.">
        <title>The Evolution of Venom by Co-option of Single-Copy Genes.</title>
        <authorList>
            <person name="Martinson E.O."/>
            <person name="Mrinalini"/>
            <person name="Kelkar Y.D."/>
            <person name="Chang C.H."/>
            <person name="Werren J.H."/>
        </authorList>
    </citation>
    <scope>NUCLEOTIDE SEQUENCE [LARGE SCALE GENOMIC DNA]</scope>
    <source>
        <strain evidence="2 3">Alberta</strain>
        <tissue evidence="2">Whole body</tissue>
    </source>
</reference>
<dbReference type="EMBL" id="NNAY01004911">
    <property type="protein sequence ID" value="OXU17254.1"/>
    <property type="molecule type" value="Genomic_DNA"/>
</dbReference>
<organism evidence="2 3">
    <name type="scientific">Trichomalopsis sarcophagae</name>
    <dbReference type="NCBI Taxonomy" id="543379"/>
    <lineage>
        <taxon>Eukaryota</taxon>
        <taxon>Metazoa</taxon>
        <taxon>Ecdysozoa</taxon>
        <taxon>Arthropoda</taxon>
        <taxon>Hexapoda</taxon>
        <taxon>Insecta</taxon>
        <taxon>Pterygota</taxon>
        <taxon>Neoptera</taxon>
        <taxon>Endopterygota</taxon>
        <taxon>Hymenoptera</taxon>
        <taxon>Apocrita</taxon>
        <taxon>Proctotrupomorpha</taxon>
        <taxon>Chalcidoidea</taxon>
        <taxon>Pteromalidae</taxon>
        <taxon>Pteromalinae</taxon>
        <taxon>Trichomalopsis</taxon>
    </lineage>
</organism>
<accession>A0A232EFZ1</accession>
<sequence>MTAGVYNKDRNFWEYTERADFISLGETWIEEKDGKNLMDNQSNKFICKLITAKREHVKGRAKGGFLIEVKKSIYNDEAKLGTEMEEGLIKSELCLNGEKLTIWSVYNSGKSEDLWEKMNVDDIMEEGIMIIGGDFNIRIGEKGTYWGQEEGEDFSKRASKDKCISNGGRQMVEFVENKGWIILNGFSDGDAEGEFTFIGTRGSTVIDYVIVNEKVWDRGIDFRVECRVDSDHAPVCALLEAKESLNRVVIKDNVGTKSVEERDIMSWTTEIINIVEKEEDSVELRWKDTKAIINSSVKWKTMKNYKWRLGTER</sequence>
<evidence type="ECO:0000313" key="3">
    <source>
        <dbReference type="Proteomes" id="UP000215335"/>
    </source>
</evidence>
<dbReference type="OrthoDB" id="7701337at2759"/>
<dbReference type="Pfam" id="PF14529">
    <property type="entry name" value="Exo_endo_phos_2"/>
    <property type="match status" value="1"/>
</dbReference>
<dbReference type="Proteomes" id="UP000215335">
    <property type="component" value="Unassembled WGS sequence"/>
</dbReference>
<feature type="domain" description="Endonuclease/exonuclease/phosphatase" evidence="1">
    <location>
        <begin position="101"/>
        <end position="235"/>
    </location>
</feature>
<dbReference type="AlphaFoldDB" id="A0A232EFZ1"/>